<reference evidence="3 4" key="1">
    <citation type="journal article" date="2019" name="Nat. Med.">
        <title>A library of human gut bacterial isolates paired with longitudinal multiomics data enables mechanistic microbiome research.</title>
        <authorList>
            <person name="Poyet M."/>
            <person name="Groussin M."/>
            <person name="Gibbons S.M."/>
            <person name="Avila-Pacheco J."/>
            <person name="Jiang X."/>
            <person name="Kearney S.M."/>
            <person name="Perrotta A.R."/>
            <person name="Berdy B."/>
            <person name="Zhao S."/>
            <person name="Lieberman T.D."/>
            <person name="Swanson P.K."/>
            <person name="Smith M."/>
            <person name="Roesemann S."/>
            <person name="Alexander J.E."/>
            <person name="Rich S.A."/>
            <person name="Livny J."/>
            <person name="Vlamakis H."/>
            <person name="Clish C."/>
            <person name="Bullock K."/>
            <person name="Deik A."/>
            <person name="Scott J."/>
            <person name="Pierce K.A."/>
            <person name="Xavier R.J."/>
            <person name="Alm E.J."/>
        </authorList>
    </citation>
    <scope>NUCLEOTIDE SEQUENCE [LARGE SCALE GENOMIC DNA]</scope>
    <source>
        <strain evidence="3 4">BIOML-A5</strain>
    </source>
</reference>
<dbReference type="Gene3D" id="3.10.105.10">
    <property type="entry name" value="Dipeptide-binding Protein, Domain 3"/>
    <property type="match status" value="1"/>
</dbReference>
<protein>
    <submittedName>
        <fullName evidence="3">ABC transporter substrate-binding protein</fullName>
    </submittedName>
</protein>
<dbReference type="CDD" id="cd00995">
    <property type="entry name" value="PBP2_NikA_DppA_OppA_like"/>
    <property type="match status" value="1"/>
</dbReference>
<feature type="signal peptide" evidence="1">
    <location>
        <begin position="1"/>
        <end position="41"/>
    </location>
</feature>
<dbReference type="GO" id="GO:0042597">
    <property type="term" value="C:periplasmic space"/>
    <property type="evidence" value="ECO:0007669"/>
    <property type="project" value="UniProtKB-ARBA"/>
</dbReference>
<dbReference type="AlphaFoldDB" id="A0A6I2RHV0"/>
<dbReference type="InterPro" id="IPR039424">
    <property type="entry name" value="SBP_5"/>
</dbReference>
<keyword evidence="1" id="KW-0732">Signal</keyword>
<dbReference type="EMBL" id="WKPO01000014">
    <property type="protein sequence ID" value="MSB49316.1"/>
    <property type="molecule type" value="Genomic_DNA"/>
</dbReference>
<dbReference type="GO" id="GO:1904680">
    <property type="term" value="F:peptide transmembrane transporter activity"/>
    <property type="evidence" value="ECO:0007669"/>
    <property type="project" value="TreeGrafter"/>
</dbReference>
<dbReference type="Proteomes" id="UP000429811">
    <property type="component" value="Unassembled WGS sequence"/>
</dbReference>
<name>A0A6I2RHV0_FLAPL</name>
<dbReference type="InterPro" id="IPR000914">
    <property type="entry name" value="SBP_5_dom"/>
</dbReference>
<dbReference type="Gene3D" id="3.40.190.10">
    <property type="entry name" value="Periplasmic binding protein-like II"/>
    <property type="match status" value="1"/>
</dbReference>
<evidence type="ECO:0000256" key="1">
    <source>
        <dbReference type="SAM" id="SignalP"/>
    </source>
</evidence>
<dbReference type="PIRSF" id="PIRSF002741">
    <property type="entry name" value="MppA"/>
    <property type="match status" value="1"/>
</dbReference>
<comment type="caution">
    <text evidence="3">The sequence shown here is derived from an EMBL/GenBank/DDBJ whole genome shotgun (WGS) entry which is preliminary data.</text>
</comment>
<feature type="chain" id="PRO_5026305826" evidence="1">
    <location>
        <begin position="42"/>
        <end position="548"/>
    </location>
</feature>
<evidence type="ECO:0000259" key="2">
    <source>
        <dbReference type="Pfam" id="PF00496"/>
    </source>
</evidence>
<proteinExistence type="predicted"/>
<evidence type="ECO:0000313" key="4">
    <source>
        <dbReference type="Proteomes" id="UP000429811"/>
    </source>
</evidence>
<dbReference type="Pfam" id="PF00496">
    <property type="entry name" value="SBP_bac_5"/>
    <property type="match status" value="1"/>
</dbReference>
<feature type="domain" description="Solute-binding protein family 5" evidence="2">
    <location>
        <begin position="100"/>
        <end position="464"/>
    </location>
</feature>
<organism evidence="3 4">
    <name type="scientific">Flavonifractor plautii</name>
    <name type="common">Fusobacterium plautii</name>
    <dbReference type="NCBI Taxonomy" id="292800"/>
    <lineage>
        <taxon>Bacteria</taxon>
        <taxon>Bacillati</taxon>
        <taxon>Bacillota</taxon>
        <taxon>Clostridia</taxon>
        <taxon>Eubacteriales</taxon>
        <taxon>Oscillospiraceae</taxon>
        <taxon>Flavonifractor</taxon>
    </lineage>
</organism>
<dbReference type="GO" id="GO:0043190">
    <property type="term" value="C:ATP-binding cassette (ABC) transporter complex"/>
    <property type="evidence" value="ECO:0007669"/>
    <property type="project" value="InterPro"/>
</dbReference>
<accession>A0A6I2RHV0</accession>
<gene>
    <name evidence="3" type="ORF">GKE90_11525</name>
</gene>
<dbReference type="GO" id="GO:0015833">
    <property type="term" value="P:peptide transport"/>
    <property type="evidence" value="ECO:0007669"/>
    <property type="project" value="TreeGrafter"/>
</dbReference>
<dbReference type="SUPFAM" id="SSF53850">
    <property type="entry name" value="Periplasmic binding protein-like II"/>
    <property type="match status" value="1"/>
</dbReference>
<sequence length="548" mass="59843">MDSCVSQFERSMNMKKRTLSLLLAVACALSLALSGCGGAPAPDAQTSAPAGSETPAAVDQTREIVFAASRDQCPGEQDAYYASMSLGVWEPLITKDESGKPAPALATEWEHNEDSTVWTFHLREGVTFSNGTPFNADSVLANFDRMKKGPFESSFYGMNIDTIYPGLVSYEKTDDYTVVLTLSEGQPLLDYTMVNYGSAIFEPSCFAEDGTFAGFPIGTGPYVVTENVLGQYCVIERNDSYWGTPGIAKTFRFKVIPDAETRYTALRAGEVQGLCDLGAISPSQAAEIDGDPAYNVSVGDSGITHFLNVNGGAFPFNDVRMREGLSLLLDRQTIIDSFYNGYGLAAGGFLNYTSAFYREQPVQHDPERGAELIREVVGDQEVELLFLLPGVDANRYPYQEEAEYIQSLLENIEGTHIKVSIQQMDWGPCKEEMEAGNYNLCLKIQGLPSANPFSLFKGFMYTEGGTNISYGLGYHNDHVDELIEEAATCLDAGRLTEIYTELQEISAVDFPNIPVLYSQEVVASSSDITGYQATVYGLTGFTQVCWAG</sequence>
<evidence type="ECO:0000313" key="3">
    <source>
        <dbReference type="EMBL" id="MSB49316.1"/>
    </source>
</evidence>
<dbReference type="InterPro" id="IPR030678">
    <property type="entry name" value="Peptide/Ni-bd"/>
</dbReference>
<dbReference type="PANTHER" id="PTHR30290">
    <property type="entry name" value="PERIPLASMIC BINDING COMPONENT OF ABC TRANSPORTER"/>
    <property type="match status" value="1"/>
</dbReference>